<evidence type="ECO:0000256" key="2">
    <source>
        <dbReference type="SAM" id="MobiDB-lite"/>
    </source>
</evidence>
<name>A0ABW6VAH0_MICFU</name>
<feature type="region of interest" description="Disordered" evidence="2">
    <location>
        <begin position="157"/>
        <end position="241"/>
    </location>
</feature>
<evidence type="ECO:0000313" key="5">
    <source>
        <dbReference type="Proteomes" id="UP001602119"/>
    </source>
</evidence>
<feature type="compositionally biased region" description="Low complexity" evidence="2">
    <location>
        <begin position="36"/>
        <end position="50"/>
    </location>
</feature>
<proteinExistence type="predicted"/>
<feature type="compositionally biased region" description="Basic and acidic residues" evidence="2">
    <location>
        <begin position="51"/>
        <end position="74"/>
    </location>
</feature>
<evidence type="ECO:0000259" key="3">
    <source>
        <dbReference type="Pfam" id="PF07282"/>
    </source>
</evidence>
<dbReference type="Pfam" id="PF07282">
    <property type="entry name" value="Cas12f1-like_TNB"/>
    <property type="match status" value="1"/>
</dbReference>
<dbReference type="InterPro" id="IPR010095">
    <property type="entry name" value="Cas12f1-like_TNB"/>
</dbReference>
<feature type="region of interest" description="Disordered" evidence="2">
    <location>
        <begin position="1"/>
        <end position="75"/>
    </location>
</feature>
<comment type="caution">
    <text evidence="4">The sequence shown here is derived from an EMBL/GenBank/DDBJ whole genome shotgun (WGS) entry which is preliminary data.</text>
</comment>
<evidence type="ECO:0000313" key="4">
    <source>
        <dbReference type="EMBL" id="MFF4776339.1"/>
    </source>
</evidence>
<sequence>MTAPASLAGSPSVAPGTGSSPGSADRRSAIGHYDAPARPSTATSTATQSPDSRRGAHQYDGDPQRPTADFRSDTPKGGLGVFLTVLAHKAESAGRELIAVDPANTSHTCARCAMENRVAQAEFACRACGHTAHADVNAAINILRAGLALRKAAEATQREAAPFRERRSHGGVYRDDQPSARPAPRLPERMTAASELTDRQDGILAPFHTDHHPPRSLRRPVDQRPRRGSADGPDHRDRPRS</sequence>
<gene>
    <name evidence="4" type="ORF">ACFY05_26100</name>
</gene>
<keyword evidence="5" id="KW-1185">Reference proteome</keyword>
<dbReference type="RefSeq" id="WP_387344669.1">
    <property type="nucleotide sequence ID" value="NZ_JBIAXI010000017.1"/>
</dbReference>
<feature type="compositionally biased region" description="Basic and acidic residues" evidence="2">
    <location>
        <begin position="208"/>
        <end position="241"/>
    </location>
</feature>
<accession>A0ABW6VAH0</accession>
<reference evidence="4 5" key="1">
    <citation type="submission" date="2024-10" db="EMBL/GenBank/DDBJ databases">
        <title>The Natural Products Discovery Center: Release of the First 8490 Sequenced Strains for Exploring Actinobacteria Biosynthetic Diversity.</title>
        <authorList>
            <person name="Kalkreuter E."/>
            <person name="Kautsar S.A."/>
            <person name="Yang D."/>
            <person name="Bader C.D."/>
            <person name="Teijaro C.N."/>
            <person name="Fluegel L."/>
            <person name="Davis C.M."/>
            <person name="Simpson J.R."/>
            <person name="Lauterbach L."/>
            <person name="Steele A.D."/>
            <person name="Gui C."/>
            <person name="Meng S."/>
            <person name="Li G."/>
            <person name="Viehrig K."/>
            <person name="Ye F."/>
            <person name="Su P."/>
            <person name="Kiefer A.F."/>
            <person name="Nichols A."/>
            <person name="Cepeda A.J."/>
            <person name="Yan W."/>
            <person name="Fan B."/>
            <person name="Jiang Y."/>
            <person name="Adhikari A."/>
            <person name="Zheng C.-J."/>
            <person name="Schuster L."/>
            <person name="Cowan T.M."/>
            <person name="Smanski M.J."/>
            <person name="Chevrette M.G."/>
            <person name="De Carvalho L.P.S."/>
            <person name="Shen B."/>
        </authorList>
    </citation>
    <scope>NUCLEOTIDE SEQUENCE [LARGE SCALE GENOMIC DNA]</scope>
    <source>
        <strain evidence="4 5">NPDC001281</strain>
    </source>
</reference>
<keyword evidence="1" id="KW-0238">DNA-binding</keyword>
<organism evidence="4 5">
    <name type="scientific">Microtetraspora fusca</name>
    <dbReference type="NCBI Taxonomy" id="1997"/>
    <lineage>
        <taxon>Bacteria</taxon>
        <taxon>Bacillati</taxon>
        <taxon>Actinomycetota</taxon>
        <taxon>Actinomycetes</taxon>
        <taxon>Streptosporangiales</taxon>
        <taxon>Streptosporangiaceae</taxon>
        <taxon>Microtetraspora</taxon>
    </lineage>
</organism>
<feature type="domain" description="Cas12f1-like TNB" evidence="3">
    <location>
        <begin position="82"/>
        <end position="142"/>
    </location>
</feature>
<dbReference type="Proteomes" id="UP001602119">
    <property type="component" value="Unassembled WGS sequence"/>
</dbReference>
<protein>
    <submittedName>
        <fullName evidence="4">Zinc ribbon domain-containing protein</fullName>
    </submittedName>
</protein>
<evidence type="ECO:0000256" key="1">
    <source>
        <dbReference type="ARBA" id="ARBA00023125"/>
    </source>
</evidence>
<dbReference type="EMBL" id="JBIAXI010000017">
    <property type="protein sequence ID" value="MFF4776339.1"/>
    <property type="molecule type" value="Genomic_DNA"/>
</dbReference>